<dbReference type="OrthoDB" id="406045at2759"/>
<dbReference type="AlphaFoldDB" id="A0A024GDF1"/>
<keyword evidence="1" id="KW-0863">Zinc-finger</keyword>
<organism evidence="3 4">
    <name type="scientific">Albugo candida</name>
    <dbReference type="NCBI Taxonomy" id="65357"/>
    <lineage>
        <taxon>Eukaryota</taxon>
        <taxon>Sar</taxon>
        <taxon>Stramenopiles</taxon>
        <taxon>Oomycota</taxon>
        <taxon>Peronosporomycetes</taxon>
        <taxon>Albuginales</taxon>
        <taxon>Albuginaceae</taxon>
        <taxon>Albugo</taxon>
    </lineage>
</organism>
<gene>
    <name evidence="3" type="ORF">BN9_053620</name>
</gene>
<evidence type="ECO:0000256" key="1">
    <source>
        <dbReference type="PROSITE-ProRule" id="PRU00024"/>
    </source>
</evidence>
<evidence type="ECO:0000259" key="2">
    <source>
        <dbReference type="PROSITE" id="PS50119"/>
    </source>
</evidence>
<keyword evidence="1" id="KW-0862">Zinc</keyword>
<feature type="domain" description="B box-type" evidence="2">
    <location>
        <begin position="3"/>
        <end position="49"/>
    </location>
</feature>
<dbReference type="InterPro" id="IPR000315">
    <property type="entry name" value="Znf_B-box"/>
</dbReference>
<keyword evidence="1" id="KW-0479">Metal-binding</keyword>
<dbReference type="InterPro" id="IPR057668">
    <property type="entry name" value="E2_Ub-conjug_enz_C"/>
</dbReference>
<reference evidence="3 4" key="1">
    <citation type="submission" date="2012-05" db="EMBL/GenBank/DDBJ databases">
        <title>Recombination and specialization in a pathogen metapopulation.</title>
        <authorList>
            <person name="Gardiner A."/>
            <person name="Kemen E."/>
            <person name="Schultz-Larsen T."/>
            <person name="MacLean D."/>
            <person name="Van Oosterhout C."/>
            <person name="Jones J.D.G."/>
        </authorList>
    </citation>
    <scope>NUCLEOTIDE SEQUENCE [LARGE SCALE GENOMIC DNA]</scope>
    <source>
        <strain evidence="3 4">Ac Nc2</strain>
    </source>
</reference>
<dbReference type="PANTHER" id="PTHR31560">
    <property type="entry name" value="UPF0652 PROTEIN C16A11.03C-RELATED"/>
    <property type="match status" value="1"/>
</dbReference>
<proteinExistence type="predicted"/>
<dbReference type="PROSITE" id="PS50119">
    <property type="entry name" value="ZF_BBOX"/>
    <property type="match status" value="1"/>
</dbReference>
<dbReference type="Pfam" id="PF09418">
    <property type="entry name" value="DUF2009"/>
    <property type="match status" value="1"/>
</dbReference>
<evidence type="ECO:0000313" key="3">
    <source>
        <dbReference type="EMBL" id="CCI44553.1"/>
    </source>
</evidence>
<keyword evidence="4" id="KW-1185">Reference proteome</keyword>
<evidence type="ECO:0000313" key="4">
    <source>
        <dbReference type="Proteomes" id="UP000053237"/>
    </source>
</evidence>
<accession>A0A024GDF1</accession>
<dbReference type="PANTHER" id="PTHR31560:SF0">
    <property type="entry name" value="UPF0652 PROTEIN C22H10.08"/>
    <property type="match status" value="1"/>
</dbReference>
<dbReference type="InParanoid" id="A0A024GDF1"/>
<dbReference type="Proteomes" id="UP000053237">
    <property type="component" value="Unassembled WGS sequence"/>
</dbReference>
<protein>
    <recommendedName>
        <fullName evidence="2">B box-type domain-containing protein</fullName>
    </recommendedName>
</protein>
<name>A0A024GDF1_9STRA</name>
<dbReference type="GO" id="GO:0008270">
    <property type="term" value="F:zinc ion binding"/>
    <property type="evidence" value="ECO:0007669"/>
    <property type="project" value="UniProtKB-KW"/>
</dbReference>
<sequence length="549" mass="62368">MELTLLYCVECDDTEALYKCRDCDDVYCELCYENQHHSGSRLHHQKDTLKLQNASIESVKLASSRIMRSSSPLDTATSKGDVSIHTECIVEPEYESFLLHDAECIPLRLDAHERSLFQILDASLSASEYTDKVDVLSYRSATKRILSELIDMLSTVSGMVLVDNFPSGKRLVENKLLEANAKLFQEIFEIGRRYKMMNPARMRENYGKMIYLLQDSTLNHIREQTNFSCIRPIQTVFSLLEEKNALSLLQDPRLCISTSVLASDRSKKLAASNELIDQYTSETLSEADIRRCVASIDDYNSHLSANTSPITKMLHFLSTFFDATRPEIGFSLEIRAGRNGARLSHNHATQYEYVQQSLQLWHLITMEMLRLWRSVEDDLLGGVSYRLRDTGQGLQRMQIAPKTSKMMHSILQKLRAKHPHWVGSSVVHLGDHNVPNALLFIDKYTQVARILTPIVRTIEEIPALSQQNETKAFISDSYGGANALQKLILSDFFKHGFDGSGADNFFDAGSCIDGRLTSAWNWCSKIEKKSYFHVFLLAGFVGFDGHFER</sequence>
<dbReference type="EMBL" id="CAIX01000073">
    <property type="protein sequence ID" value="CCI44553.1"/>
    <property type="molecule type" value="Genomic_DNA"/>
</dbReference>
<dbReference type="InterPro" id="IPR018553">
    <property type="entry name" value="E2_Ub-conjug_enz"/>
</dbReference>
<comment type="caution">
    <text evidence="3">The sequence shown here is derived from an EMBL/GenBank/DDBJ whole genome shotgun (WGS) entry which is preliminary data.</text>
</comment>